<name>A0A6U5L0U6_9STRA</name>
<feature type="compositionally biased region" description="Polar residues" evidence="1">
    <location>
        <begin position="116"/>
        <end position="127"/>
    </location>
</feature>
<evidence type="ECO:0000313" key="2">
    <source>
        <dbReference type="EMBL" id="CAD8899440.1"/>
    </source>
</evidence>
<evidence type="ECO:0000256" key="1">
    <source>
        <dbReference type="SAM" id="MobiDB-lite"/>
    </source>
</evidence>
<protein>
    <submittedName>
        <fullName evidence="4">Uncharacterized protein</fullName>
    </submittedName>
</protein>
<proteinExistence type="predicted"/>
<dbReference type="EMBL" id="HBFR01036586">
    <property type="protein sequence ID" value="CAD8899442.1"/>
    <property type="molecule type" value="Transcribed_RNA"/>
</dbReference>
<feature type="region of interest" description="Disordered" evidence="1">
    <location>
        <begin position="163"/>
        <end position="187"/>
    </location>
</feature>
<dbReference type="EMBL" id="HBFR01036585">
    <property type="protein sequence ID" value="CAD8899441.1"/>
    <property type="molecule type" value="Transcribed_RNA"/>
</dbReference>
<dbReference type="EMBL" id="HBFR01036584">
    <property type="protein sequence ID" value="CAD8899440.1"/>
    <property type="molecule type" value="Transcribed_RNA"/>
</dbReference>
<dbReference type="AlphaFoldDB" id="A0A6U5L0U6"/>
<evidence type="ECO:0000313" key="3">
    <source>
        <dbReference type="EMBL" id="CAD8899441.1"/>
    </source>
</evidence>
<reference evidence="4" key="1">
    <citation type="submission" date="2021-01" db="EMBL/GenBank/DDBJ databases">
        <authorList>
            <person name="Corre E."/>
            <person name="Pelletier E."/>
            <person name="Niang G."/>
            <person name="Scheremetjew M."/>
            <person name="Finn R."/>
            <person name="Kale V."/>
            <person name="Holt S."/>
            <person name="Cochrane G."/>
            <person name="Meng A."/>
            <person name="Brown T."/>
            <person name="Cohen L."/>
        </authorList>
    </citation>
    <scope>NUCLEOTIDE SEQUENCE</scope>
    <source>
        <strain evidence="4">308</strain>
    </source>
</reference>
<feature type="region of interest" description="Disordered" evidence="1">
    <location>
        <begin position="67"/>
        <end position="134"/>
    </location>
</feature>
<evidence type="ECO:0000313" key="4">
    <source>
        <dbReference type="EMBL" id="CAD8899442.1"/>
    </source>
</evidence>
<gene>
    <name evidence="2" type="ORF">CHYS00102_LOCUS26656</name>
    <name evidence="3" type="ORF">CHYS00102_LOCUS26657</name>
    <name evidence="4" type="ORF">CHYS00102_LOCUS26658</name>
</gene>
<accession>A0A6U5L0U6</accession>
<feature type="compositionally biased region" description="Polar residues" evidence="1">
    <location>
        <begin position="67"/>
        <end position="81"/>
    </location>
</feature>
<organism evidence="4">
    <name type="scientific">Corethron hystrix</name>
    <dbReference type="NCBI Taxonomy" id="216773"/>
    <lineage>
        <taxon>Eukaryota</taxon>
        <taxon>Sar</taxon>
        <taxon>Stramenopiles</taxon>
        <taxon>Ochrophyta</taxon>
        <taxon>Bacillariophyta</taxon>
        <taxon>Coscinodiscophyceae</taxon>
        <taxon>Corethrophycidae</taxon>
        <taxon>Corethrales</taxon>
        <taxon>Corethraceae</taxon>
        <taxon>Corethron</taxon>
    </lineage>
</organism>
<sequence length="211" mass="23204">MEQVHGIVDGESSGSELSVFSDMNIIDDFVDAELQMRPDNRTQPAWISPKKILSTIVESFDDDNNLEGTAFSNEQKSQELTSRCRPHIKRPLSRTASSDMDYVSAIPSPPISPSSTKGSFGSETDGSFDSAPDEPAATRFYRCPTDGDIDRLGGSLGYHLRKRSDPGTLTSFDEGADALSERSHRRTRSLHSLESIIDLLYSTPVDVRSSK</sequence>